<sequence>MLTQMEEVLGVPQILDMIEAEGEFLKSVKKDNLTGYSEDLYDNYYLPIHYKYLEQTMEQLAADKSKLKTLLELLAAIPNLEFPIHKNIKILTVHQLYEIKEYVYYYNQLYYFLEKQKWLDLFDNLKDLTEFFEILDPEGFGLPIFVISSAYSDEIGDILNKQLKLLQELKESYNQLLERAKKELQIPYLKDSFTVSRSETELADRIIHSPYFVLTAENVANYSFALADDEHCLELKKKISNLQEKLEAEERYVLQELTDIYREWESDIFLSWLSLRRGAWKILLSNFAFKYNCCIPVVWRKKAIIIKKAINLPLKQHLESMGRKYQPIDYEFSGSVSLLTGPNMGGKTTVLKTIGQFCTLLHYGIPLPCESAELPIFKHIWYNQSETDNNADLSSFGREVVSFTQAIQQSGTNLFLLDEFARGTNPTEGELLVSAVLQYLATTKNMSIAATHFTAPTMLPKVTQYSIAGLDLDKIKAQNPKDANERLKILNEAMDYSIKRLKKNEAPPLNAINVARILGMPEEVLKYTEIKEK</sequence>
<name>A0AC61QKT0_9BACT</name>
<organism evidence="1 2">
    <name type="scientific">Candidatus Syntrophosphaera thermopropionivorans</name>
    <dbReference type="NCBI Taxonomy" id="2593015"/>
    <lineage>
        <taxon>Bacteria</taxon>
        <taxon>Pseudomonadati</taxon>
        <taxon>Candidatus Cloacimonadota</taxon>
        <taxon>Candidatus Cloacimonadia</taxon>
        <taxon>Candidatus Cloacimonadales</taxon>
        <taxon>Candidatus Cloacimonadaceae</taxon>
        <taxon>Candidatus Syntrophosphaera</taxon>
    </lineage>
</organism>
<protein>
    <submittedName>
        <fullName evidence="1">Uncharacterized protein</fullName>
    </submittedName>
</protein>
<accession>A0AC61QKT0</accession>
<proteinExistence type="predicted"/>
<gene>
    <name evidence="1" type="ORF">E0946_00405</name>
</gene>
<keyword evidence="2" id="KW-1185">Reference proteome</keyword>
<dbReference type="EMBL" id="SMOG01000001">
    <property type="protein sequence ID" value="TDF74579.1"/>
    <property type="molecule type" value="Genomic_DNA"/>
</dbReference>
<dbReference type="Proteomes" id="UP000294588">
    <property type="component" value="Unassembled WGS sequence"/>
</dbReference>
<evidence type="ECO:0000313" key="2">
    <source>
        <dbReference type="Proteomes" id="UP000294588"/>
    </source>
</evidence>
<reference evidence="1" key="1">
    <citation type="submission" date="2019-03" db="EMBL/GenBank/DDBJ databases">
        <title>Candidatus Syntrophosphaera thermopropionivorans: a novel player in syntrophic propionate oxidation during anaerobic digestion.</title>
        <authorList>
            <person name="Dyksma S."/>
        </authorList>
    </citation>
    <scope>NUCLEOTIDE SEQUENCE</scope>
    <source>
        <strain evidence="1">W5</strain>
    </source>
</reference>
<evidence type="ECO:0000313" key="1">
    <source>
        <dbReference type="EMBL" id="TDF74579.1"/>
    </source>
</evidence>
<comment type="caution">
    <text evidence="1">The sequence shown here is derived from an EMBL/GenBank/DDBJ whole genome shotgun (WGS) entry which is preliminary data.</text>
</comment>